<keyword evidence="2" id="KW-1185">Reference proteome</keyword>
<name>A0A4V2JA05_9FLAO</name>
<dbReference type="InterPro" id="IPR015305">
    <property type="entry name" value="DUF1961"/>
</dbReference>
<protein>
    <submittedName>
        <fullName evidence="1">DUF1961 family protein</fullName>
    </submittedName>
</protein>
<gene>
    <name evidence="1" type="ORF">EYD45_10470</name>
</gene>
<accession>A0A4V2JA05</accession>
<reference evidence="1 2" key="1">
    <citation type="submission" date="2019-02" db="EMBL/GenBank/DDBJ databases">
        <title>Hyunsoonleella sp., isolated from marine sediment.</title>
        <authorList>
            <person name="Liu B.-T."/>
        </authorList>
    </citation>
    <scope>NUCLEOTIDE SEQUENCE [LARGE SCALE GENOMIC DNA]</scope>
    <source>
        <strain evidence="1 2">T58</strain>
    </source>
</reference>
<dbReference type="Proteomes" id="UP000291142">
    <property type="component" value="Unassembled WGS sequence"/>
</dbReference>
<evidence type="ECO:0000313" key="2">
    <source>
        <dbReference type="Proteomes" id="UP000291142"/>
    </source>
</evidence>
<evidence type="ECO:0000313" key="1">
    <source>
        <dbReference type="EMBL" id="TBN02971.1"/>
    </source>
</evidence>
<dbReference type="OrthoDB" id="9787610at2"/>
<sequence length="268" mass="31732">MRNYSIKYQVRLLKIIAFLFSLQIIGQNDSLDFIDLKHSKDWELVFEDDCTYDWTKQWALDGLIATVENSKRGMYFKAGPEYKNDAHHAVLWTNESFNGDIKIEYDYTRTDSATKCVNILYIQATGDEEGIYKKDISKWKKQREVPAMRTYFENMNLFHISYSAFGNNDNSFHYVRARRYPKPDNEPFKVTQIEPSYDKQGFFKTGQTYHITAIKTNEHLFFKMESKDGIELFKWDISNVSPITEGRVGLRQMYTRSSLYKNFKIYSK</sequence>
<dbReference type="AlphaFoldDB" id="A0A4V2JA05"/>
<dbReference type="EMBL" id="SIRT01000008">
    <property type="protein sequence ID" value="TBN02971.1"/>
    <property type="molecule type" value="Genomic_DNA"/>
</dbReference>
<comment type="caution">
    <text evidence="1">The sequence shown here is derived from an EMBL/GenBank/DDBJ whole genome shotgun (WGS) entry which is preliminary data.</text>
</comment>
<dbReference type="RefSeq" id="WP_130964502.1">
    <property type="nucleotide sequence ID" value="NZ_SIRT01000008.1"/>
</dbReference>
<dbReference type="Pfam" id="PF09224">
    <property type="entry name" value="DUF1961"/>
    <property type="match status" value="1"/>
</dbReference>
<proteinExistence type="predicted"/>
<dbReference type="Gene3D" id="2.60.120.200">
    <property type="match status" value="1"/>
</dbReference>
<organism evidence="1 2">
    <name type="scientific">Hyunsoonleella flava</name>
    <dbReference type="NCBI Taxonomy" id="2527939"/>
    <lineage>
        <taxon>Bacteria</taxon>
        <taxon>Pseudomonadati</taxon>
        <taxon>Bacteroidota</taxon>
        <taxon>Flavobacteriia</taxon>
        <taxon>Flavobacteriales</taxon>
        <taxon>Flavobacteriaceae</taxon>
    </lineage>
</organism>